<dbReference type="AlphaFoldDB" id="A0A2P9E5H6"/>
<dbReference type="RefSeq" id="WP_249939091.1">
    <property type="nucleotide sequence ID" value="NZ_LT985249.1"/>
</dbReference>
<dbReference type="EMBL" id="LT985249">
    <property type="protein sequence ID" value="SPD98601.1"/>
    <property type="molecule type" value="Genomic_DNA"/>
</dbReference>
<organism evidence="1">
    <name type="scientific">Escherichia coli</name>
    <dbReference type="NCBI Taxonomy" id="562"/>
    <lineage>
        <taxon>Bacteria</taxon>
        <taxon>Pseudomonadati</taxon>
        <taxon>Pseudomonadota</taxon>
        <taxon>Gammaproteobacteria</taxon>
        <taxon>Enterobacterales</taxon>
        <taxon>Enterobacteriaceae</taxon>
        <taxon>Escherichia</taxon>
    </lineage>
</organism>
<proteinExistence type="predicted"/>
<evidence type="ECO:0000313" key="1">
    <source>
        <dbReference type="EMBL" id="SPD98601.1"/>
    </source>
</evidence>
<geneLocation type="plasmid" evidence="1">
    <name>RCS46_p</name>
</geneLocation>
<keyword evidence="1" id="KW-0614">Plasmid</keyword>
<sequence>MDKGVFVSFKSVEELFGLEDGSFVSCELALAPQSEREKHENPFECNVLVSSVRRLIKLPEYTANDIIKGDENIFLDEAVYKQHLQNVQSRIDSEVTALNAEFEREESSLKAQISSYKDQLQHVQDDLNQKITFSLRQLRKPKSWKLNTLNGNTKSHCKRRQKKQCLKKLNA</sequence>
<protein>
    <submittedName>
        <fullName evidence="1">Uncharacterized protein</fullName>
    </submittedName>
</protein>
<name>A0A2P9E5H6_ECOLX</name>
<gene>
    <name evidence="1" type="ORF">RCS46_P0029</name>
</gene>
<accession>A0A2P9E5H6</accession>
<reference evidence="1" key="1">
    <citation type="submission" date="2018-02" db="EMBL/GenBank/DDBJ databases">
        <authorList>
            <person name="Cohen D.B."/>
            <person name="Kent A.D."/>
        </authorList>
    </citation>
    <scope>NUCLEOTIDE SEQUENCE</scope>
    <source>
        <strain evidence="1">195</strain>
    </source>
</reference>